<name>A0A2H0UHH8_9BACT</name>
<dbReference type="Proteomes" id="UP000229315">
    <property type="component" value="Unassembled WGS sequence"/>
</dbReference>
<dbReference type="EMBL" id="PFBH01000013">
    <property type="protein sequence ID" value="PIR85245.1"/>
    <property type="molecule type" value="Genomic_DNA"/>
</dbReference>
<accession>A0A2H0UHH8</accession>
<reference evidence="3" key="1">
    <citation type="submission" date="2017-09" db="EMBL/GenBank/DDBJ databases">
        <title>Depth-based differentiation of microbial function through sediment-hosted aquifers and enrichment of novel symbionts in the deep terrestrial subsurface.</title>
        <authorList>
            <person name="Probst A.J."/>
            <person name="Ladd B."/>
            <person name="Jarett J.K."/>
            <person name="Geller-Mcgrath D.E."/>
            <person name="Sieber C.M.K."/>
            <person name="Emerson J.B."/>
            <person name="Anantharaman K."/>
            <person name="Thomas B.C."/>
            <person name="Malmstrom R."/>
            <person name="Stieglmeier M."/>
            <person name="Klingl A."/>
            <person name="Woyke T."/>
            <person name="Ryan C.M."/>
            <person name="Banfield J.F."/>
        </authorList>
    </citation>
    <scope>NUCLEOTIDE SEQUENCE [LARGE SCALE GENOMIC DNA]</scope>
</reference>
<feature type="transmembrane region" description="Helical" evidence="1">
    <location>
        <begin position="31"/>
        <end position="57"/>
    </location>
</feature>
<keyword evidence="1" id="KW-0472">Membrane</keyword>
<keyword evidence="1" id="KW-0812">Transmembrane</keyword>
<dbReference type="AlphaFoldDB" id="A0A2H0UHH8"/>
<comment type="caution">
    <text evidence="2">The sequence shown here is derived from an EMBL/GenBank/DDBJ whole genome shotgun (WGS) entry which is preliminary data.</text>
</comment>
<keyword evidence="1" id="KW-1133">Transmembrane helix</keyword>
<evidence type="ECO:0000313" key="3">
    <source>
        <dbReference type="Proteomes" id="UP000229315"/>
    </source>
</evidence>
<gene>
    <name evidence="2" type="ORF">COU15_01750</name>
</gene>
<evidence type="ECO:0000313" key="2">
    <source>
        <dbReference type="EMBL" id="PIR85245.1"/>
    </source>
</evidence>
<proteinExistence type="predicted"/>
<protein>
    <submittedName>
        <fullName evidence="2">Uncharacterized protein</fullName>
    </submittedName>
</protein>
<sequence>MEPQKVLPTTDELYKLVKENNQMLKSMRRSAFIGGILKFVFWILLLFVVPYVMYVVYVQPYVERALETAQAFQENVDSVNAQVSGLPDFGKLIEQFTGGSSETE</sequence>
<evidence type="ECO:0000256" key="1">
    <source>
        <dbReference type="SAM" id="Phobius"/>
    </source>
</evidence>
<organism evidence="2 3">
    <name type="scientific">Candidatus Kaiserbacteria bacterium CG10_big_fil_rev_8_21_14_0_10_45_20</name>
    <dbReference type="NCBI Taxonomy" id="1974607"/>
    <lineage>
        <taxon>Bacteria</taxon>
        <taxon>Candidatus Kaiseribacteriota</taxon>
    </lineage>
</organism>